<dbReference type="Pfam" id="PF21460">
    <property type="entry name" value="IL3Rb_N"/>
    <property type="match status" value="1"/>
</dbReference>
<dbReference type="CDD" id="cd00063">
    <property type="entry name" value="FN3"/>
    <property type="match status" value="2"/>
</dbReference>
<dbReference type="InterPro" id="IPR015321">
    <property type="entry name" value="TypeI_recpt_CBD"/>
</dbReference>
<dbReference type="InterPro" id="IPR003961">
    <property type="entry name" value="FN3_dom"/>
</dbReference>
<dbReference type="Proteomes" id="UP001066276">
    <property type="component" value="Chromosome 4_1"/>
</dbReference>
<evidence type="ECO:0000256" key="6">
    <source>
        <dbReference type="ARBA" id="ARBA00023157"/>
    </source>
</evidence>
<feature type="domain" description="Fibronectin type-III" evidence="11">
    <location>
        <begin position="212"/>
        <end position="319"/>
    </location>
</feature>
<keyword evidence="2 10" id="KW-0812">Transmembrane</keyword>
<dbReference type="PANTHER" id="PTHR23037:SF22">
    <property type="entry name" value="CYTOKINE RECEPTOR COMMON SUBUNIT BETA"/>
    <property type="match status" value="1"/>
</dbReference>
<dbReference type="SMART" id="SM00060">
    <property type="entry name" value="FN3"/>
    <property type="match status" value="3"/>
</dbReference>
<evidence type="ECO:0000256" key="5">
    <source>
        <dbReference type="ARBA" id="ARBA00023136"/>
    </source>
</evidence>
<name>A0AAV7TAY8_PLEWA</name>
<evidence type="ECO:0000256" key="8">
    <source>
        <dbReference type="ARBA" id="ARBA00023180"/>
    </source>
</evidence>
<sequence length="978" mass="108879">MGIWSSSSCIVSSVGAEPKTSTFLNSRPCLVANGRLTVFTDDGHYFTGTSPCGQPAVTSGRVAPSGITERQTMMLTTRGSCSRWMPLFLLLGFVNGKQNHQAGTPSPLDTLQCCNDYRTQTTCTWEESRAARQFVKLRLYHWQNLSRAANRTYDPIEPGRDLGHYLALTSIQGDKKELEYSIPLVDYYSFIPDKPLEAKLSISLQENIRLLPPLKLKIEASNNSGDFLLSWETPYDGKRSRLTSENLEHEVQYKRNWETWEVSRTLPVSSGTSCTLGSRQLVPGSTYVARVRTRLPKGASISHIWSEWSTVLSWTVPEGTAAAPKNLQCFFDATNRMRCTWEVRAEVTESVSFILYYRESSQASETPCHPEELEPVPRGVIRFYSCEFLLSDPEELGLVQISVRPQTKTKSFRQCLNIQPFPPSDLKVEPEEDRQVYHLSWSPQPLGYSISQQYQLCYQKQEKNDKARAINQFSLGCPSHWKEVNITNGPPTLSFNLKTQLEPLSHYTARVRARVNLEDPAKCYAGPWSEWSKAIIWETDAVWDPQILYVLLLVGVIVMLAAAVPCYNYLKRSRRRWEDEIPNPSKSKLLASFLQKGSLALQSTIRSPGGGQQYLPETEDRTSCSLVTEGFCKDVKVMASSSVNAETPRPATLDLQRSSKAVSDQGLLPGPISGHSSGYQPFPMVVGNYKGPQPGTIQYEGSVSSDFNGPYLLFPRSSCHSENLDAEHLAGKEEYIGLPPNWGTKMLAAPGSSNASFAQSGYLLCPPEAMFDSAESKTQNRECWRHQLQTEADTYQKNPLLDNLATFTNQKPPPGVEEALSTLGPVDYVMAPPSLLLKATNFPTTLGLSSQQGKPFVDPDCSQVHKPAITIPNSTTLLPAPPPEFNKDTSESPKDRLFLFSPGEATPIILHQIGDYCFLPSSRVPENNVVGEKVPPAADPPKLCLFMAPEDSQVRVPQPHIEATEMFKLVKNDYVAVS</sequence>
<evidence type="ECO:0000256" key="3">
    <source>
        <dbReference type="ARBA" id="ARBA00022729"/>
    </source>
</evidence>
<evidence type="ECO:0000256" key="7">
    <source>
        <dbReference type="ARBA" id="ARBA00023170"/>
    </source>
</evidence>
<keyword evidence="6" id="KW-1015">Disulfide bond</keyword>
<dbReference type="GO" id="GO:0016064">
    <property type="term" value="P:immunoglobulin mediated immune response"/>
    <property type="evidence" value="ECO:0007669"/>
    <property type="project" value="TreeGrafter"/>
</dbReference>
<feature type="region of interest" description="Disordered" evidence="9">
    <location>
        <begin position="872"/>
        <end position="892"/>
    </location>
</feature>
<dbReference type="SUPFAM" id="SSF49265">
    <property type="entry name" value="Fibronectin type III"/>
    <property type="match status" value="4"/>
</dbReference>
<keyword evidence="7" id="KW-0675">Receptor</keyword>
<keyword evidence="5 10" id="KW-0472">Membrane</keyword>
<dbReference type="PANTHER" id="PTHR23037">
    <property type="entry name" value="CYTOKINE RECEPTOR"/>
    <property type="match status" value="1"/>
</dbReference>
<dbReference type="InterPro" id="IPR036116">
    <property type="entry name" value="FN3_sf"/>
</dbReference>
<feature type="transmembrane region" description="Helical" evidence="10">
    <location>
        <begin position="547"/>
        <end position="570"/>
    </location>
</feature>
<dbReference type="AlphaFoldDB" id="A0AAV7TAY8"/>
<organism evidence="12 13">
    <name type="scientific">Pleurodeles waltl</name>
    <name type="common">Iberian ribbed newt</name>
    <dbReference type="NCBI Taxonomy" id="8319"/>
    <lineage>
        <taxon>Eukaryota</taxon>
        <taxon>Metazoa</taxon>
        <taxon>Chordata</taxon>
        <taxon>Craniata</taxon>
        <taxon>Vertebrata</taxon>
        <taxon>Euteleostomi</taxon>
        <taxon>Amphibia</taxon>
        <taxon>Batrachia</taxon>
        <taxon>Caudata</taxon>
        <taxon>Salamandroidea</taxon>
        <taxon>Salamandridae</taxon>
        <taxon>Pleurodelinae</taxon>
        <taxon>Pleurodeles</taxon>
    </lineage>
</organism>
<evidence type="ECO:0000256" key="10">
    <source>
        <dbReference type="SAM" id="Phobius"/>
    </source>
</evidence>
<evidence type="ECO:0000256" key="9">
    <source>
        <dbReference type="SAM" id="MobiDB-lite"/>
    </source>
</evidence>
<keyword evidence="13" id="KW-1185">Reference proteome</keyword>
<evidence type="ECO:0000256" key="2">
    <source>
        <dbReference type="ARBA" id="ARBA00022692"/>
    </source>
</evidence>
<dbReference type="InterPro" id="IPR003531">
    <property type="entry name" value="Hempt_rcpt_S_F1_CS"/>
</dbReference>
<dbReference type="Gene3D" id="2.60.40.10">
    <property type="entry name" value="Immunoglobulins"/>
    <property type="match status" value="4"/>
</dbReference>
<evidence type="ECO:0000313" key="13">
    <source>
        <dbReference type="Proteomes" id="UP001066276"/>
    </source>
</evidence>
<reference evidence="12" key="1">
    <citation type="journal article" date="2022" name="bioRxiv">
        <title>Sequencing and chromosome-scale assembly of the giantPleurodeles waltlgenome.</title>
        <authorList>
            <person name="Brown T."/>
            <person name="Elewa A."/>
            <person name="Iarovenko S."/>
            <person name="Subramanian E."/>
            <person name="Araus A.J."/>
            <person name="Petzold A."/>
            <person name="Susuki M."/>
            <person name="Suzuki K.-i.T."/>
            <person name="Hayashi T."/>
            <person name="Toyoda A."/>
            <person name="Oliveira C."/>
            <person name="Osipova E."/>
            <person name="Leigh N.D."/>
            <person name="Simon A."/>
            <person name="Yun M.H."/>
        </authorList>
    </citation>
    <scope>NUCLEOTIDE SEQUENCE</scope>
    <source>
        <strain evidence="12">20211129_DDA</strain>
        <tissue evidence="12">Liver</tissue>
    </source>
</reference>
<dbReference type="InterPro" id="IPR048668">
    <property type="entry name" value="IL3RB_N"/>
</dbReference>
<dbReference type="InterPro" id="IPR013783">
    <property type="entry name" value="Ig-like_fold"/>
</dbReference>
<evidence type="ECO:0000259" key="11">
    <source>
        <dbReference type="PROSITE" id="PS50853"/>
    </source>
</evidence>
<evidence type="ECO:0000313" key="12">
    <source>
        <dbReference type="EMBL" id="KAJ1173704.1"/>
    </source>
</evidence>
<accession>A0AAV7TAY8</accession>
<comment type="caution">
    <text evidence="12">The sequence shown here is derived from an EMBL/GenBank/DDBJ whole genome shotgun (WGS) entry which is preliminary data.</text>
</comment>
<comment type="subcellular location">
    <subcellularLocation>
        <location evidence="1">Membrane</location>
        <topology evidence="1">Single-pass type I membrane protein</topology>
    </subcellularLocation>
</comment>
<keyword evidence="3" id="KW-0732">Signal</keyword>
<evidence type="ECO:0000256" key="4">
    <source>
        <dbReference type="ARBA" id="ARBA00022989"/>
    </source>
</evidence>
<evidence type="ECO:0000256" key="1">
    <source>
        <dbReference type="ARBA" id="ARBA00004479"/>
    </source>
</evidence>
<dbReference type="Pfam" id="PF09240">
    <property type="entry name" value="IL6Ra-bind"/>
    <property type="match status" value="1"/>
</dbReference>
<keyword evidence="4 10" id="KW-1133">Transmembrane helix</keyword>
<keyword evidence="8" id="KW-0325">Glycoprotein</keyword>
<dbReference type="PROSITE" id="PS50853">
    <property type="entry name" value="FN3"/>
    <property type="match status" value="2"/>
</dbReference>
<dbReference type="EMBL" id="JANPWB010000007">
    <property type="protein sequence ID" value="KAJ1173704.1"/>
    <property type="molecule type" value="Genomic_DNA"/>
</dbReference>
<dbReference type="GO" id="GO:0004896">
    <property type="term" value="F:cytokine receptor activity"/>
    <property type="evidence" value="ECO:0007669"/>
    <property type="project" value="InterPro"/>
</dbReference>
<protein>
    <recommendedName>
        <fullName evidence="11">Fibronectin type-III domain-containing protein</fullName>
    </recommendedName>
</protein>
<dbReference type="GO" id="GO:0009897">
    <property type="term" value="C:external side of plasma membrane"/>
    <property type="evidence" value="ECO:0007669"/>
    <property type="project" value="TreeGrafter"/>
</dbReference>
<dbReference type="PROSITE" id="PS01355">
    <property type="entry name" value="HEMATOPO_REC_S_F1"/>
    <property type="match status" value="2"/>
</dbReference>
<gene>
    <name evidence="12" type="ORF">NDU88_005530</name>
</gene>
<feature type="domain" description="Fibronectin type-III" evidence="11">
    <location>
        <begin position="422"/>
        <end position="539"/>
    </location>
</feature>
<proteinExistence type="predicted"/>